<reference evidence="3 4" key="1">
    <citation type="submission" date="2015-01" db="EMBL/GenBank/DDBJ databases">
        <title>The Genome Sequence of Exophiala oligosperma CBS72588.</title>
        <authorList>
            <consortium name="The Broad Institute Genomics Platform"/>
            <person name="Cuomo C."/>
            <person name="de Hoog S."/>
            <person name="Gorbushina A."/>
            <person name="Stielow B."/>
            <person name="Teixiera M."/>
            <person name="Abouelleil A."/>
            <person name="Chapman S.B."/>
            <person name="Priest M."/>
            <person name="Young S.K."/>
            <person name="Wortman J."/>
            <person name="Nusbaum C."/>
            <person name="Birren B."/>
        </authorList>
    </citation>
    <scope>NUCLEOTIDE SEQUENCE [LARGE SCALE GENOMIC DNA]</scope>
    <source>
        <strain evidence="3 4">CBS 72588</strain>
    </source>
</reference>
<evidence type="ECO:0000256" key="1">
    <source>
        <dbReference type="PROSITE-ProRule" id="PRU00781"/>
    </source>
</evidence>
<dbReference type="HOGENOM" id="CLU_052383_0_0_1"/>
<dbReference type="Pfam" id="PF01504">
    <property type="entry name" value="PIP5K"/>
    <property type="match status" value="1"/>
</dbReference>
<dbReference type="Proteomes" id="UP000053342">
    <property type="component" value="Unassembled WGS sequence"/>
</dbReference>
<dbReference type="PANTHER" id="PTHR23086:SF126">
    <property type="entry name" value="PIPK DOMAIN-CONTAINING PROTEIN"/>
    <property type="match status" value="1"/>
</dbReference>
<dbReference type="SMART" id="SM00330">
    <property type="entry name" value="PIPKc"/>
    <property type="match status" value="1"/>
</dbReference>
<dbReference type="RefSeq" id="XP_016266816.1">
    <property type="nucleotide sequence ID" value="XM_016402919.1"/>
</dbReference>
<dbReference type="Gene3D" id="3.30.800.10">
    <property type="entry name" value="Phosphatidylinositol Phosphate Kinase II Beta"/>
    <property type="match status" value="1"/>
</dbReference>
<name>A0A0D2DVI1_9EURO</name>
<sequence length="370" mass="42931">MSEPAFKVLAQLVRKLINYLRTMGDGRDKRISRSIVYAILTDDETDPRRRIRIWRNILKFFRLYGLTLVRLRPELFRKLRTETWGLSTDEYKSSFVDADSLVPKGDMGYSGSTFFTTTDNKYLLKSIPRQFEHSFFRDDLLEPYVTHMQTHPRSLLVRITDFLGWRYSSIGGILRLAPAYHLVMENLLHGQADDSNWQTFDLKPMSYFFPERDIAGGRLASQATKSKLADDFNDKLVLSREQADSFFQALEADTELLAKHNAVDYSLMLVRIPRDSSTPIQDDPFSDPPSWRTGVPSQDHKWLLRAVILDFFWAKHKVHAKAMTFLIKAWNLIDRKGPMSITTDAPEYRGRFLEMCREMVEIKENAVVGA</sequence>
<dbReference type="OrthoDB" id="70770at2759"/>
<dbReference type="GO" id="GO:0016308">
    <property type="term" value="F:1-phosphatidylinositol-4-phosphate 5-kinase activity"/>
    <property type="evidence" value="ECO:0007669"/>
    <property type="project" value="TreeGrafter"/>
</dbReference>
<dbReference type="GO" id="GO:0005886">
    <property type="term" value="C:plasma membrane"/>
    <property type="evidence" value="ECO:0007669"/>
    <property type="project" value="TreeGrafter"/>
</dbReference>
<dbReference type="GO" id="GO:0046854">
    <property type="term" value="P:phosphatidylinositol phosphate biosynthetic process"/>
    <property type="evidence" value="ECO:0007669"/>
    <property type="project" value="TreeGrafter"/>
</dbReference>
<evidence type="ECO:0000259" key="2">
    <source>
        <dbReference type="PROSITE" id="PS51455"/>
    </source>
</evidence>
<feature type="domain" description="PIPK" evidence="2">
    <location>
        <begin position="1"/>
        <end position="360"/>
    </location>
</feature>
<organism evidence="3 4">
    <name type="scientific">Exophiala oligosperma</name>
    <dbReference type="NCBI Taxonomy" id="215243"/>
    <lineage>
        <taxon>Eukaryota</taxon>
        <taxon>Fungi</taxon>
        <taxon>Dikarya</taxon>
        <taxon>Ascomycota</taxon>
        <taxon>Pezizomycotina</taxon>
        <taxon>Eurotiomycetes</taxon>
        <taxon>Chaetothyriomycetidae</taxon>
        <taxon>Chaetothyriales</taxon>
        <taxon>Herpotrichiellaceae</taxon>
        <taxon>Exophiala</taxon>
    </lineage>
</organism>
<evidence type="ECO:0000313" key="4">
    <source>
        <dbReference type="Proteomes" id="UP000053342"/>
    </source>
</evidence>
<dbReference type="InterPro" id="IPR002498">
    <property type="entry name" value="PInositol-4-P-4/5-kinase_core"/>
</dbReference>
<proteinExistence type="predicted"/>
<keyword evidence="1" id="KW-0808">Transferase</keyword>
<evidence type="ECO:0000313" key="3">
    <source>
        <dbReference type="EMBL" id="KIW46600.1"/>
    </source>
</evidence>
<dbReference type="GO" id="GO:0005524">
    <property type="term" value="F:ATP binding"/>
    <property type="evidence" value="ECO:0007669"/>
    <property type="project" value="UniProtKB-UniRule"/>
</dbReference>
<dbReference type="PANTHER" id="PTHR23086">
    <property type="entry name" value="PHOSPHATIDYLINOSITOL-4-PHOSPHATE 5-KINASE"/>
    <property type="match status" value="1"/>
</dbReference>
<dbReference type="PROSITE" id="PS51455">
    <property type="entry name" value="PIPK"/>
    <property type="match status" value="1"/>
</dbReference>
<keyword evidence="1" id="KW-0067">ATP-binding</keyword>
<dbReference type="AlphaFoldDB" id="A0A0D2DVI1"/>
<dbReference type="InterPro" id="IPR027483">
    <property type="entry name" value="PInositol-4-P-4/5-kinase_C_sf"/>
</dbReference>
<dbReference type="STRING" id="215243.A0A0D2DVI1"/>
<keyword evidence="1" id="KW-0547">Nucleotide-binding</keyword>
<dbReference type="InterPro" id="IPR027484">
    <property type="entry name" value="PInositol-4-P-5-kinase_N"/>
</dbReference>
<dbReference type="Gene3D" id="3.30.810.10">
    <property type="entry name" value="2-Layer Sandwich"/>
    <property type="match status" value="1"/>
</dbReference>
<dbReference type="SUPFAM" id="SSF56104">
    <property type="entry name" value="SAICAR synthase-like"/>
    <property type="match status" value="1"/>
</dbReference>
<dbReference type="GeneID" id="27354339"/>
<keyword evidence="4" id="KW-1185">Reference proteome</keyword>
<dbReference type="VEuPathDB" id="FungiDB:PV06_02265"/>
<dbReference type="InterPro" id="IPR023610">
    <property type="entry name" value="PInositol-4/5-P-5/4-kinase"/>
</dbReference>
<accession>A0A0D2DVI1</accession>
<keyword evidence="1" id="KW-0418">Kinase</keyword>
<dbReference type="EMBL" id="KN847333">
    <property type="protein sequence ID" value="KIW46600.1"/>
    <property type="molecule type" value="Genomic_DNA"/>
</dbReference>
<gene>
    <name evidence="3" type="ORF">PV06_02265</name>
</gene>
<protein>
    <recommendedName>
        <fullName evidence="2">PIPK domain-containing protein</fullName>
    </recommendedName>
</protein>